<reference evidence="1 2" key="1">
    <citation type="submission" date="2023-07" db="EMBL/GenBank/DDBJ databases">
        <title>Sequencing the genomes of 1000 actinobacteria strains.</title>
        <authorList>
            <person name="Klenk H.-P."/>
        </authorList>
    </citation>
    <scope>NUCLEOTIDE SEQUENCE [LARGE SCALE GENOMIC DNA]</scope>
    <source>
        <strain evidence="1 2">DSM 44711</strain>
    </source>
</reference>
<evidence type="ECO:0000313" key="2">
    <source>
        <dbReference type="Proteomes" id="UP001183629"/>
    </source>
</evidence>
<proteinExistence type="predicted"/>
<accession>A0AAE3ZZX4</accession>
<gene>
    <name evidence="1" type="ORF">J2S44_008362</name>
</gene>
<evidence type="ECO:0000313" key="1">
    <source>
        <dbReference type="EMBL" id="MDR7328112.1"/>
    </source>
</evidence>
<sequence length="164" mass="17904">MIDDVRRKAAAVRAVIAADGRAGVFGPKEPAAAVPAELPERLRRLLRVMDGCVTASVFLYGTAEIRTGQGTLQVATAFPEIIDDLDRWLVIGEIDGAPLVLDRRDGRVWWFPDTGVTWWDSTEFVPVAADVIDFAGRVLLGADYGTLTIDTRWEPLLRRAGAIG</sequence>
<dbReference type="Proteomes" id="UP001183629">
    <property type="component" value="Unassembled WGS sequence"/>
</dbReference>
<dbReference type="SUPFAM" id="SSF160631">
    <property type="entry name" value="SMI1/KNR4-like"/>
    <property type="match status" value="1"/>
</dbReference>
<dbReference type="Pfam" id="PF14435">
    <property type="entry name" value="SUKH-4"/>
    <property type="match status" value="1"/>
</dbReference>
<organism evidence="1 2">
    <name type="scientific">Catenuloplanes niger</name>
    <dbReference type="NCBI Taxonomy" id="587534"/>
    <lineage>
        <taxon>Bacteria</taxon>
        <taxon>Bacillati</taxon>
        <taxon>Actinomycetota</taxon>
        <taxon>Actinomycetes</taxon>
        <taxon>Micromonosporales</taxon>
        <taxon>Micromonosporaceae</taxon>
        <taxon>Catenuloplanes</taxon>
    </lineage>
</organism>
<dbReference type="EMBL" id="JAVDYC010000001">
    <property type="protein sequence ID" value="MDR7328112.1"/>
    <property type="molecule type" value="Genomic_DNA"/>
</dbReference>
<dbReference type="InterPro" id="IPR025851">
    <property type="entry name" value="SUKH-4"/>
</dbReference>
<name>A0AAE3ZZX4_9ACTN</name>
<dbReference type="RefSeq" id="WP_310429024.1">
    <property type="nucleotide sequence ID" value="NZ_JAVDYC010000001.1"/>
</dbReference>
<keyword evidence="2" id="KW-1185">Reference proteome</keyword>
<evidence type="ECO:0008006" key="3">
    <source>
        <dbReference type="Google" id="ProtNLM"/>
    </source>
</evidence>
<dbReference type="AlphaFoldDB" id="A0AAE3ZZX4"/>
<protein>
    <recommendedName>
        <fullName evidence="3">SMI1/KNR4 family protein</fullName>
    </recommendedName>
</protein>
<comment type="caution">
    <text evidence="1">The sequence shown here is derived from an EMBL/GenBank/DDBJ whole genome shotgun (WGS) entry which is preliminary data.</text>
</comment>
<dbReference type="InterPro" id="IPR037883">
    <property type="entry name" value="Knr4/Smi1-like_sf"/>
</dbReference>